<reference evidence="2 3" key="1">
    <citation type="submission" date="2016-10" db="EMBL/GenBank/DDBJ databases">
        <authorList>
            <person name="de Groot N.N."/>
        </authorList>
    </citation>
    <scope>NUCLEOTIDE SEQUENCE [LARGE SCALE GENOMIC DNA]</scope>
    <source>
        <strain evidence="2 3">CGMCC 4.2022</strain>
    </source>
</reference>
<feature type="region of interest" description="Disordered" evidence="1">
    <location>
        <begin position="159"/>
        <end position="210"/>
    </location>
</feature>
<feature type="compositionally biased region" description="Basic residues" evidence="1">
    <location>
        <begin position="9"/>
        <end position="24"/>
    </location>
</feature>
<evidence type="ECO:0000313" key="3">
    <source>
        <dbReference type="Proteomes" id="UP000199341"/>
    </source>
</evidence>
<dbReference type="Proteomes" id="UP000199341">
    <property type="component" value="Unassembled WGS sequence"/>
</dbReference>
<name>A0A1H0MN73_9ACTN</name>
<proteinExistence type="predicted"/>
<feature type="compositionally biased region" description="Basic and acidic residues" evidence="1">
    <location>
        <begin position="279"/>
        <end position="288"/>
    </location>
</feature>
<keyword evidence="3" id="KW-1185">Reference proteome</keyword>
<feature type="region of interest" description="Disordered" evidence="1">
    <location>
        <begin position="1"/>
        <end position="115"/>
    </location>
</feature>
<organism evidence="2 3">
    <name type="scientific">Actinacidiphila guanduensis</name>
    <dbReference type="NCBI Taxonomy" id="310781"/>
    <lineage>
        <taxon>Bacteria</taxon>
        <taxon>Bacillati</taxon>
        <taxon>Actinomycetota</taxon>
        <taxon>Actinomycetes</taxon>
        <taxon>Kitasatosporales</taxon>
        <taxon>Streptomycetaceae</taxon>
        <taxon>Actinacidiphila</taxon>
    </lineage>
</organism>
<sequence>MSPSAGSTPRRRAGLTRRRRHLPARQRAGGGSTELCTTLTLRCPGYRPSPVRASRGPPPRPHSVPSPLTRAGVAPRPRTRAPYGGHGAPSGHPPRGFLHGAACRPADGRARSSPRPYQLGSVPGHPNGHPPQGFLHSAACRPVTGRACSFPRPFRQPACPHRTPADLPPVTGTRAVPRAPTSSAPYQGTPTATRRKGSSTRPNAGRSLAGRAVSRAPYWLGSAQPHPRPVAAVALGYAAQRSDVDTQLCSRPSGHRPRAGGRARLEPRKGFRQGQRRVRVQEEGEVRV</sequence>
<evidence type="ECO:0000256" key="1">
    <source>
        <dbReference type="SAM" id="MobiDB-lite"/>
    </source>
</evidence>
<gene>
    <name evidence="2" type="ORF">SAMN05216259_11326</name>
</gene>
<protein>
    <submittedName>
        <fullName evidence="2">Uncharacterized protein</fullName>
    </submittedName>
</protein>
<feature type="compositionally biased region" description="Polar residues" evidence="1">
    <location>
        <begin position="180"/>
        <end position="192"/>
    </location>
</feature>
<feature type="region of interest" description="Disordered" evidence="1">
    <location>
        <begin position="242"/>
        <end position="288"/>
    </location>
</feature>
<evidence type="ECO:0000313" key="2">
    <source>
        <dbReference type="EMBL" id="SDO81794.1"/>
    </source>
</evidence>
<dbReference type="EMBL" id="FNIE01000013">
    <property type="protein sequence ID" value="SDO81794.1"/>
    <property type="molecule type" value="Genomic_DNA"/>
</dbReference>
<accession>A0A1H0MN73</accession>
<dbReference type="AlphaFoldDB" id="A0A1H0MN73"/>